<organism evidence="2 3">
    <name type="scientific">Phanerochaete carnosa (strain HHB-10118-sp)</name>
    <name type="common">White-rot fungus</name>
    <name type="synonym">Peniophora carnosa</name>
    <dbReference type="NCBI Taxonomy" id="650164"/>
    <lineage>
        <taxon>Eukaryota</taxon>
        <taxon>Fungi</taxon>
        <taxon>Dikarya</taxon>
        <taxon>Basidiomycota</taxon>
        <taxon>Agaricomycotina</taxon>
        <taxon>Agaricomycetes</taxon>
        <taxon>Polyporales</taxon>
        <taxon>Phanerochaetaceae</taxon>
        <taxon>Phanerochaete</taxon>
    </lineage>
</organism>
<protein>
    <recommendedName>
        <fullName evidence="4">Cyclin-domain-containing protein</fullName>
    </recommendedName>
</protein>
<dbReference type="GO" id="GO:0019901">
    <property type="term" value="F:protein kinase binding"/>
    <property type="evidence" value="ECO:0007669"/>
    <property type="project" value="InterPro"/>
</dbReference>
<dbReference type="Gene3D" id="1.10.472.10">
    <property type="entry name" value="Cyclin-like"/>
    <property type="match status" value="1"/>
</dbReference>
<dbReference type="GO" id="GO:0005634">
    <property type="term" value="C:nucleus"/>
    <property type="evidence" value="ECO:0007669"/>
    <property type="project" value="TreeGrafter"/>
</dbReference>
<accession>K5WU45</accession>
<dbReference type="RefSeq" id="XP_007396669.1">
    <property type="nucleotide sequence ID" value="XM_007396607.1"/>
</dbReference>
<dbReference type="OrthoDB" id="337735at2759"/>
<dbReference type="KEGG" id="pco:PHACADRAFT_98034"/>
<evidence type="ECO:0000313" key="2">
    <source>
        <dbReference type="EMBL" id="EKM53962.1"/>
    </source>
</evidence>
<sequence>MDPPERVTLSASFEEVDVDVLVQLIADMMERLMAHNDRIPLSPEGLTRFHSRTAPGISILDYLRRIVRFTKVERSCLLITLHYIDQICARFPSFTLSSLTCHRFVITAVVVSTKALCDAFCTNNVYARVGGIPVGELNMLEREFLRMIDWSLTCTCEVLQEYYASLVRTHSGGTYIIVGTESESSISSDSEMDYEVAPSRPATPPAAGPNRPQASTILVDAASVPQEPPRPPTVEQNMAYAAFQEAHSRRARDGDG</sequence>
<dbReference type="FunCoup" id="K5WU45">
    <property type="interactions" value="30"/>
</dbReference>
<keyword evidence="3" id="KW-1185">Reference proteome</keyword>
<dbReference type="PANTHER" id="PTHR15615:SF117">
    <property type="entry name" value="PHO85 CYCLIN PHO80"/>
    <property type="match status" value="1"/>
</dbReference>
<proteinExistence type="predicted"/>
<dbReference type="EMBL" id="JH930473">
    <property type="protein sequence ID" value="EKM53962.1"/>
    <property type="molecule type" value="Genomic_DNA"/>
</dbReference>
<dbReference type="GO" id="GO:0000307">
    <property type="term" value="C:cyclin-dependent protein kinase holoenzyme complex"/>
    <property type="evidence" value="ECO:0007669"/>
    <property type="project" value="TreeGrafter"/>
</dbReference>
<gene>
    <name evidence="2" type="ORF">PHACADRAFT_98034</name>
</gene>
<dbReference type="CDD" id="cd20558">
    <property type="entry name" value="CYCLIN_ScPCL7-like"/>
    <property type="match status" value="1"/>
</dbReference>
<dbReference type="InterPro" id="IPR013922">
    <property type="entry name" value="Cyclin_PHO80-like"/>
</dbReference>
<dbReference type="InterPro" id="IPR036915">
    <property type="entry name" value="Cyclin-like_sf"/>
</dbReference>
<dbReference type="GeneID" id="18921000"/>
<dbReference type="InParanoid" id="K5WU45"/>
<dbReference type="SUPFAM" id="SSF47954">
    <property type="entry name" value="Cyclin-like"/>
    <property type="match status" value="1"/>
</dbReference>
<reference evidence="2 3" key="1">
    <citation type="journal article" date="2012" name="BMC Genomics">
        <title>Comparative genomics of the white-rot fungi, Phanerochaete carnosa and P. chrysosporium, to elucidate the genetic basis of the distinct wood types they colonize.</title>
        <authorList>
            <person name="Suzuki H."/>
            <person name="MacDonald J."/>
            <person name="Syed K."/>
            <person name="Salamov A."/>
            <person name="Hori C."/>
            <person name="Aerts A."/>
            <person name="Henrissat B."/>
            <person name="Wiebenga A."/>
            <person name="vanKuyk P.A."/>
            <person name="Barry K."/>
            <person name="Lindquist E."/>
            <person name="LaButti K."/>
            <person name="Lapidus A."/>
            <person name="Lucas S."/>
            <person name="Coutinho P."/>
            <person name="Gong Y."/>
            <person name="Samejima M."/>
            <person name="Mahadevan R."/>
            <person name="Abou-Zaid M."/>
            <person name="de Vries R.P."/>
            <person name="Igarashi K."/>
            <person name="Yadav J.S."/>
            <person name="Grigoriev I.V."/>
            <person name="Master E.R."/>
        </authorList>
    </citation>
    <scope>NUCLEOTIDE SEQUENCE [LARGE SCALE GENOMIC DNA]</scope>
    <source>
        <strain evidence="2 3">HHB-10118-sp</strain>
    </source>
</reference>
<name>K5WU45_PHACS</name>
<dbReference type="AlphaFoldDB" id="K5WU45"/>
<evidence type="ECO:0000313" key="3">
    <source>
        <dbReference type="Proteomes" id="UP000008370"/>
    </source>
</evidence>
<evidence type="ECO:0008006" key="4">
    <source>
        <dbReference type="Google" id="ProtNLM"/>
    </source>
</evidence>
<evidence type="ECO:0000256" key="1">
    <source>
        <dbReference type="SAM" id="MobiDB-lite"/>
    </source>
</evidence>
<dbReference type="PANTHER" id="PTHR15615">
    <property type="match status" value="1"/>
</dbReference>
<dbReference type="GO" id="GO:0016538">
    <property type="term" value="F:cyclin-dependent protein serine/threonine kinase regulator activity"/>
    <property type="evidence" value="ECO:0007669"/>
    <property type="project" value="TreeGrafter"/>
</dbReference>
<dbReference type="Proteomes" id="UP000008370">
    <property type="component" value="Unassembled WGS sequence"/>
</dbReference>
<feature type="region of interest" description="Disordered" evidence="1">
    <location>
        <begin position="186"/>
        <end position="215"/>
    </location>
</feature>
<dbReference type="Pfam" id="PF08613">
    <property type="entry name" value="Cyclin"/>
    <property type="match status" value="1"/>
</dbReference>
<dbReference type="STRING" id="650164.K5WU45"/>
<dbReference type="HOGENOM" id="CLU_057371_3_0_1"/>